<dbReference type="AlphaFoldDB" id="A0A4Y2VBH9"/>
<protein>
    <submittedName>
        <fullName evidence="2">Uncharacterized protein</fullName>
    </submittedName>
</protein>
<accession>A0A4Y2VBH9</accession>
<dbReference type="EMBL" id="BGPR01044338">
    <property type="protein sequence ID" value="GBO21087.1"/>
    <property type="molecule type" value="Genomic_DNA"/>
</dbReference>
<comment type="caution">
    <text evidence="2">The sequence shown here is derived from an EMBL/GenBank/DDBJ whole genome shotgun (WGS) entry which is preliminary data.</text>
</comment>
<dbReference type="Proteomes" id="UP000499080">
    <property type="component" value="Unassembled WGS sequence"/>
</dbReference>
<keyword evidence="3" id="KW-1185">Reference proteome</keyword>
<name>A0A4Y2VBH9_ARAVE</name>
<organism evidence="2 3">
    <name type="scientific">Araneus ventricosus</name>
    <name type="common">Orbweaver spider</name>
    <name type="synonym">Epeira ventricosa</name>
    <dbReference type="NCBI Taxonomy" id="182803"/>
    <lineage>
        <taxon>Eukaryota</taxon>
        <taxon>Metazoa</taxon>
        <taxon>Ecdysozoa</taxon>
        <taxon>Arthropoda</taxon>
        <taxon>Chelicerata</taxon>
        <taxon>Arachnida</taxon>
        <taxon>Araneae</taxon>
        <taxon>Araneomorphae</taxon>
        <taxon>Entelegynae</taxon>
        <taxon>Araneoidea</taxon>
        <taxon>Araneidae</taxon>
        <taxon>Araneus</taxon>
    </lineage>
</organism>
<evidence type="ECO:0000313" key="2">
    <source>
        <dbReference type="EMBL" id="GBO21087.1"/>
    </source>
</evidence>
<proteinExistence type="predicted"/>
<evidence type="ECO:0000313" key="3">
    <source>
        <dbReference type="Proteomes" id="UP000499080"/>
    </source>
</evidence>
<sequence length="119" mass="13219">MLSHEVANTHGPNTAMNKKVEQKYPSSDSILRIVSEDSILLYFSQTDFEEAWNSTHSFEFPYVDADDNLDQRTSIMKNASFAVSKEKQNLDSNDSCASSGLIPPVLAGTNSEPMAMRLL</sequence>
<reference evidence="2 3" key="1">
    <citation type="journal article" date="2019" name="Sci. Rep.">
        <title>Orb-weaving spider Araneus ventricosus genome elucidates the spidroin gene catalogue.</title>
        <authorList>
            <person name="Kono N."/>
            <person name="Nakamura H."/>
            <person name="Ohtoshi R."/>
            <person name="Moran D.A.P."/>
            <person name="Shinohara A."/>
            <person name="Yoshida Y."/>
            <person name="Fujiwara M."/>
            <person name="Mori M."/>
            <person name="Tomita M."/>
            <person name="Arakawa K."/>
        </authorList>
    </citation>
    <scope>NUCLEOTIDE SEQUENCE [LARGE SCALE GENOMIC DNA]</scope>
</reference>
<gene>
    <name evidence="2" type="ORF">AVEN_247774_1</name>
</gene>
<evidence type="ECO:0000256" key="1">
    <source>
        <dbReference type="SAM" id="MobiDB-lite"/>
    </source>
</evidence>
<feature type="region of interest" description="Disordered" evidence="1">
    <location>
        <begin position="1"/>
        <end position="22"/>
    </location>
</feature>